<feature type="compositionally biased region" description="Basic residues" evidence="7">
    <location>
        <begin position="483"/>
        <end position="495"/>
    </location>
</feature>
<feature type="compositionally biased region" description="Low complexity" evidence="7">
    <location>
        <begin position="783"/>
        <end position="795"/>
    </location>
</feature>
<feature type="compositionally biased region" description="Low complexity" evidence="7">
    <location>
        <begin position="542"/>
        <end position="552"/>
    </location>
</feature>
<feature type="compositionally biased region" description="Low complexity" evidence="7">
    <location>
        <begin position="711"/>
        <end position="735"/>
    </location>
</feature>
<feature type="domain" description="Tyrosine-protein phosphatase" evidence="8">
    <location>
        <begin position="175"/>
        <end position="333"/>
    </location>
</feature>
<feature type="compositionally biased region" description="Polar residues" evidence="7">
    <location>
        <begin position="701"/>
        <end position="710"/>
    </location>
</feature>
<evidence type="ECO:0000256" key="2">
    <source>
        <dbReference type="ARBA" id="ARBA00013064"/>
    </source>
</evidence>
<name>F2ULW5_SALR5</name>
<dbReference type="Proteomes" id="UP000007799">
    <property type="component" value="Unassembled WGS sequence"/>
</dbReference>
<feature type="compositionally biased region" description="Low complexity" evidence="7">
    <location>
        <begin position="430"/>
        <end position="441"/>
    </location>
</feature>
<dbReference type="FunFam" id="3.90.190.10:FF:000006">
    <property type="entry name" value="Dual specificity protein phosphatase CDC14B"/>
    <property type="match status" value="1"/>
</dbReference>
<dbReference type="Gene3D" id="3.90.190.10">
    <property type="entry name" value="Protein tyrosine phosphatase superfamily"/>
    <property type="match status" value="2"/>
</dbReference>
<keyword evidence="3" id="KW-0132">Cell division</keyword>
<dbReference type="InterPro" id="IPR050561">
    <property type="entry name" value="PTP"/>
</dbReference>
<keyword evidence="4" id="KW-0378">Hydrolase</keyword>
<dbReference type="SMART" id="SM00195">
    <property type="entry name" value="DSPc"/>
    <property type="match status" value="1"/>
</dbReference>
<evidence type="ECO:0000313" key="11">
    <source>
        <dbReference type="Proteomes" id="UP000007799"/>
    </source>
</evidence>
<dbReference type="AlphaFoldDB" id="F2ULW5"/>
<dbReference type="EMBL" id="GL832981">
    <property type="protein sequence ID" value="EGD78114.1"/>
    <property type="molecule type" value="Genomic_DNA"/>
</dbReference>
<feature type="domain" description="Tyrosine specific protein phosphatases" evidence="9">
    <location>
        <begin position="257"/>
        <end position="319"/>
    </location>
</feature>
<feature type="compositionally biased region" description="Low complexity" evidence="7">
    <location>
        <begin position="390"/>
        <end position="412"/>
    </location>
</feature>
<dbReference type="InterPro" id="IPR029021">
    <property type="entry name" value="Prot-tyrosine_phosphatase-like"/>
</dbReference>
<feature type="compositionally biased region" description="Low complexity" evidence="7">
    <location>
        <begin position="678"/>
        <end position="700"/>
    </location>
</feature>
<evidence type="ECO:0000256" key="7">
    <source>
        <dbReference type="SAM" id="MobiDB-lite"/>
    </source>
</evidence>
<evidence type="ECO:0000259" key="9">
    <source>
        <dbReference type="PROSITE" id="PS50056"/>
    </source>
</evidence>
<dbReference type="STRING" id="946362.F2ULW5"/>
<feature type="compositionally biased region" description="Low complexity" evidence="7">
    <location>
        <begin position="498"/>
        <end position="514"/>
    </location>
</feature>
<evidence type="ECO:0000256" key="5">
    <source>
        <dbReference type="ARBA" id="ARBA00022912"/>
    </source>
</evidence>
<accession>F2ULW5</accession>
<dbReference type="Pfam" id="PF00782">
    <property type="entry name" value="DSPc"/>
    <property type="match status" value="1"/>
</dbReference>
<evidence type="ECO:0000313" key="10">
    <source>
        <dbReference type="EMBL" id="EGD78114.1"/>
    </source>
</evidence>
<dbReference type="EC" id="3.1.3.48" evidence="2"/>
<keyword evidence="6" id="KW-0131">Cell cycle</keyword>
<feature type="compositionally biased region" description="Basic and acidic residues" evidence="7">
    <location>
        <begin position="644"/>
        <end position="658"/>
    </location>
</feature>
<dbReference type="InterPro" id="IPR044506">
    <property type="entry name" value="CDC14_C"/>
</dbReference>
<dbReference type="InterPro" id="IPR020422">
    <property type="entry name" value="TYR_PHOSPHATASE_DUAL_dom"/>
</dbReference>
<feature type="region of interest" description="Disordered" evidence="7">
    <location>
        <begin position="390"/>
        <end position="831"/>
    </location>
</feature>
<dbReference type="GO" id="GO:0004725">
    <property type="term" value="F:protein tyrosine phosphatase activity"/>
    <property type="evidence" value="ECO:0007669"/>
    <property type="project" value="UniProtKB-EC"/>
</dbReference>
<dbReference type="OrthoDB" id="266663at2759"/>
<comment type="similarity">
    <text evidence="1">Belongs to the protein-tyrosine phosphatase family. Non-receptor class CDC14 subfamily.</text>
</comment>
<dbReference type="InterPro" id="IPR003595">
    <property type="entry name" value="Tyr_Pase_cat"/>
</dbReference>
<dbReference type="InterPro" id="IPR029260">
    <property type="entry name" value="DSPn"/>
</dbReference>
<evidence type="ECO:0000256" key="1">
    <source>
        <dbReference type="ARBA" id="ARBA00007315"/>
    </source>
</evidence>
<dbReference type="CDD" id="cd14499">
    <property type="entry name" value="CDC14_C"/>
    <property type="match status" value="1"/>
</dbReference>
<evidence type="ECO:0000256" key="6">
    <source>
        <dbReference type="ARBA" id="ARBA00023306"/>
    </source>
</evidence>
<dbReference type="OMA" id="IGPICAY"/>
<evidence type="ECO:0000256" key="3">
    <source>
        <dbReference type="ARBA" id="ARBA00022618"/>
    </source>
</evidence>
<evidence type="ECO:0000259" key="8">
    <source>
        <dbReference type="PROSITE" id="PS50054"/>
    </source>
</evidence>
<dbReference type="KEGG" id="sre:PTSG_08992"/>
<feature type="compositionally biased region" description="Basic and acidic residues" evidence="7">
    <location>
        <begin position="599"/>
        <end position="609"/>
    </location>
</feature>
<dbReference type="PROSITE" id="PS00383">
    <property type="entry name" value="TYR_PHOSPHATASE_1"/>
    <property type="match status" value="1"/>
</dbReference>
<dbReference type="PROSITE" id="PS50054">
    <property type="entry name" value="TYR_PHOSPHATASE_DUAL"/>
    <property type="match status" value="1"/>
</dbReference>
<protein>
    <recommendedName>
        <fullName evidence="2">protein-tyrosine-phosphatase</fullName>
        <ecNumber evidence="2">3.1.3.48</ecNumber>
    </recommendedName>
</protein>
<dbReference type="SMART" id="SM00404">
    <property type="entry name" value="PTPc_motif"/>
    <property type="match status" value="1"/>
</dbReference>
<evidence type="ECO:0000256" key="4">
    <source>
        <dbReference type="ARBA" id="ARBA00022801"/>
    </source>
</evidence>
<dbReference type="Pfam" id="PF14671">
    <property type="entry name" value="DSPn"/>
    <property type="match status" value="1"/>
</dbReference>
<organism evidence="11">
    <name type="scientific">Salpingoeca rosetta (strain ATCC 50818 / BSB-021)</name>
    <dbReference type="NCBI Taxonomy" id="946362"/>
    <lineage>
        <taxon>Eukaryota</taxon>
        <taxon>Choanoflagellata</taxon>
        <taxon>Craspedida</taxon>
        <taxon>Salpingoecidae</taxon>
        <taxon>Salpingoeca</taxon>
    </lineage>
</organism>
<reference evidence="10" key="1">
    <citation type="submission" date="2009-08" db="EMBL/GenBank/DDBJ databases">
        <title>Annotation of Salpingoeca rosetta.</title>
        <authorList>
            <consortium name="The Broad Institute Genome Sequencing Platform"/>
            <person name="Russ C."/>
            <person name="Cuomo C."/>
            <person name="Burger G."/>
            <person name="Gray M.W."/>
            <person name="Holland P.W.H."/>
            <person name="King N."/>
            <person name="Lang F.B.F."/>
            <person name="Roger A.J."/>
            <person name="Ruiz-Trillo I."/>
            <person name="Young S.K."/>
            <person name="Zeng Q."/>
            <person name="Gargeya S."/>
            <person name="Alvarado L."/>
            <person name="Berlin A."/>
            <person name="Chapman S.B."/>
            <person name="Chen Z."/>
            <person name="Freedman E."/>
            <person name="Gellesch M."/>
            <person name="Goldberg J."/>
            <person name="Griggs A."/>
            <person name="Gujja S."/>
            <person name="Heilman E."/>
            <person name="Heiman D."/>
            <person name="Howarth C."/>
            <person name="Mehta T."/>
            <person name="Neiman D."/>
            <person name="Pearson M."/>
            <person name="Roberts A."/>
            <person name="Saif S."/>
            <person name="Shea T."/>
            <person name="Shenoy N."/>
            <person name="Sisk P."/>
            <person name="Stolte C."/>
            <person name="Sykes S."/>
            <person name="White J."/>
            <person name="Yandava C."/>
            <person name="Haas B."/>
            <person name="Nusbaum C."/>
            <person name="Birren B."/>
        </authorList>
    </citation>
    <scope>NUCLEOTIDE SEQUENCE [LARGE SCALE GENOMIC DNA]</scope>
    <source>
        <strain evidence="10">ATCC 50818</strain>
    </source>
</reference>
<feature type="compositionally biased region" description="Polar residues" evidence="7">
    <location>
        <begin position="415"/>
        <end position="425"/>
    </location>
</feature>
<dbReference type="PROSITE" id="PS50056">
    <property type="entry name" value="TYR_PHOSPHATASE_2"/>
    <property type="match status" value="1"/>
</dbReference>
<feature type="compositionally biased region" description="Basic and acidic residues" evidence="7">
    <location>
        <begin position="443"/>
        <end position="453"/>
    </location>
</feature>
<keyword evidence="11" id="KW-1185">Reference proteome</keyword>
<dbReference type="InterPro" id="IPR000340">
    <property type="entry name" value="Dual-sp_phosphatase_cat-dom"/>
</dbReference>
<dbReference type="eggNOG" id="KOG1720">
    <property type="taxonomic scope" value="Eukaryota"/>
</dbReference>
<dbReference type="RefSeq" id="XP_004989790.1">
    <property type="nucleotide sequence ID" value="XM_004989733.1"/>
</dbReference>
<dbReference type="InParanoid" id="F2ULW5"/>
<feature type="compositionally biased region" description="Polar residues" evidence="7">
    <location>
        <begin position="515"/>
        <end position="529"/>
    </location>
</feature>
<dbReference type="InterPro" id="IPR000387">
    <property type="entry name" value="Tyr_Pase_dom"/>
</dbReference>
<dbReference type="GeneID" id="16070344"/>
<keyword evidence="5" id="KW-0904">Protein phosphatase</keyword>
<sequence>MARQPLPSSAISLADGLVYFWPGGRPQHEGYIYFMQTSSLYYENFCADFGPFNLAMTVRFLKRFEALMKKSEETGDPLVFIAPADMQERSNAAALVSIAVMVLTGMTPEETCKPLDEIQPPLLPFRDASYRPSTFDLHVRDVVAGVYQGLLNGFVDLTTFSPEEYDFYERIEHGDFNWMVADKFISMAGPHNQRHINNGYPHFAPEDFVWYFQQHNVTDVVRLNAPLYDRTKFTRHGLRHHDMCFTDGTTPPPHILRQFLDACESAEGAIAVHCKAGLGRTGTLMACYIMKHYKLTAREAIAWLRVARPGSVIGPQQHYVVQQQQHMWEEGASLGAERKTHAHRPTWILDMVVAPRGSGTQQAATATATATATAAPAYADSDVDSAATSETASTATSASTTATTSRVASTGSMDVPSSSPQQATPTRVGASTAAAATSSDSSSDDHKDSKEQEGQGEQEEQANGQQDKKTASLRLPAVTTKSPHQRRTSPRRRSGSKAAAQAAAEPGTTATATASRTGRVQTRTATTKGASPVAGTHRGARARAAPASTSPSSPSPSLPVSSWRASTRRSTRIAEQDNRNRLLRRSSSSSSSSSGETEGDVHRTMKSDKTAAGVRRSPRRGVKKPTKPAATAADNSGATAGAVREGDKAEEAYEEQQRRAIQNALEQRAEAAGDNTGTAVAARARSKVVAMSSVSSTASSDISNRCSTMLSTSTGSSGSSAGDTDVDDGVVVGETAVGGGDLQQKHAKQEPPLGSRPASSVFSDTDDERTHMTQGDELTMRKAQAQAQRGQRVAGIAPPPSTMHTPKRRSSAVHDLSKTNPRRLVPPTEAL</sequence>
<dbReference type="GO" id="GO:0051301">
    <property type="term" value="P:cell division"/>
    <property type="evidence" value="ECO:0007669"/>
    <property type="project" value="UniProtKB-KW"/>
</dbReference>
<proteinExistence type="inferred from homology"/>
<dbReference type="PANTHER" id="PTHR23339">
    <property type="entry name" value="TYROSINE SPECIFIC PROTEIN PHOSPHATASE AND DUAL SPECIFICITY PROTEIN PHOSPHATASE"/>
    <property type="match status" value="1"/>
</dbReference>
<gene>
    <name evidence="10" type="ORF">PTSG_08992</name>
</gene>
<dbReference type="SUPFAM" id="SSF52799">
    <property type="entry name" value="(Phosphotyrosine protein) phosphatases II"/>
    <property type="match status" value="2"/>
</dbReference>
<feature type="compositionally biased region" description="Low complexity" evidence="7">
    <location>
        <begin position="627"/>
        <end position="642"/>
    </location>
</feature>
<dbReference type="InterPro" id="IPR016130">
    <property type="entry name" value="Tyr_Pase_AS"/>
</dbReference>
<dbReference type="CDD" id="cd17657">
    <property type="entry name" value="CDC14_N"/>
    <property type="match status" value="1"/>
</dbReference>
<feature type="compositionally biased region" description="Basic residues" evidence="7">
    <location>
        <begin position="616"/>
        <end position="626"/>
    </location>
</feature>